<dbReference type="Pfam" id="PF03130">
    <property type="entry name" value="HEAT_PBS"/>
    <property type="match status" value="1"/>
</dbReference>
<dbReference type="AlphaFoldDB" id="A0A5A5RGW5"/>
<dbReference type="GO" id="GO:0030089">
    <property type="term" value="C:phycobilisome"/>
    <property type="evidence" value="ECO:0007669"/>
    <property type="project" value="UniProtKB-KW"/>
</dbReference>
<keyword evidence="2" id="KW-0605">Phycobilisome</keyword>
<proteinExistence type="predicted"/>
<evidence type="ECO:0000256" key="2">
    <source>
        <dbReference type="ARBA" id="ARBA00022738"/>
    </source>
</evidence>
<evidence type="ECO:0000256" key="1">
    <source>
        <dbReference type="ARBA" id="ARBA00022549"/>
    </source>
</evidence>
<reference evidence="3 4" key="1">
    <citation type="submission" date="2018-09" db="EMBL/GenBank/DDBJ databases">
        <title>Evolutionary history of phycoerythrin pigmentation in the water bloom-forming cyanobacterium Microcystis aeruginosa.</title>
        <authorList>
            <person name="Tanabe Y."/>
            <person name="Tanabe Y."/>
            <person name="Yamaguchi H."/>
        </authorList>
    </citation>
    <scope>NUCLEOTIDE SEQUENCE [LARGE SCALE GENOMIC DNA]</scope>
    <source>
        <strain evidence="3 4">NIES-2519</strain>
    </source>
</reference>
<dbReference type="InterPro" id="IPR011989">
    <property type="entry name" value="ARM-like"/>
</dbReference>
<gene>
    <name evidence="3" type="primary">cpcE_4</name>
    <name evidence="3" type="ORF">MiYa_03903</name>
</gene>
<protein>
    <submittedName>
        <fullName evidence="3">Phycocyanobilin lyase subunit alpha</fullName>
    </submittedName>
</protein>
<dbReference type="Pfam" id="PF13646">
    <property type="entry name" value="HEAT_2"/>
    <property type="match status" value="1"/>
</dbReference>
<evidence type="ECO:0000313" key="4">
    <source>
        <dbReference type="Proteomes" id="UP000323569"/>
    </source>
</evidence>
<dbReference type="InterPro" id="IPR016024">
    <property type="entry name" value="ARM-type_fold"/>
</dbReference>
<keyword evidence="1" id="KW-0042">Antenna complex</keyword>
<comment type="caution">
    <text evidence="3">The sequence shown here is derived from an EMBL/GenBank/DDBJ whole genome shotgun (WGS) entry which is preliminary data.</text>
</comment>
<dbReference type="SUPFAM" id="SSF48371">
    <property type="entry name" value="ARM repeat"/>
    <property type="match status" value="1"/>
</dbReference>
<organism evidence="3 4">
    <name type="scientific">Microcystis aeruginosa NIES-2519</name>
    <dbReference type="NCBI Taxonomy" id="2303981"/>
    <lineage>
        <taxon>Bacteria</taxon>
        <taxon>Bacillati</taxon>
        <taxon>Cyanobacteriota</taxon>
        <taxon>Cyanophyceae</taxon>
        <taxon>Oscillatoriophycideae</taxon>
        <taxon>Chroococcales</taxon>
        <taxon>Microcystaceae</taxon>
        <taxon>Microcystis</taxon>
    </lineage>
</organism>
<dbReference type="PANTHER" id="PTHR12697:SF5">
    <property type="entry name" value="DEOXYHYPUSINE HYDROXYLASE"/>
    <property type="match status" value="1"/>
</dbReference>
<dbReference type="Proteomes" id="UP000323569">
    <property type="component" value="Unassembled WGS sequence"/>
</dbReference>
<dbReference type="RefSeq" id="WP_008202618.1">
    <property type="nucleotide sequence ID" value="NZ_BHVO01000097.1"/>
</dbReference>
<name>A0A5A5RGW5_MICAE</name>
<evidence type="ECO:0000313" key="3">
    <source>
        <dbReference type="EMBL" id="GCA72352.1"/>
    </source>
</evidence>
<dbReference type="GO" id="GO:0016491">
    <property type="term" value="F:oxidoreductase activity"/>
    <property type="evidence" value="ECO:0007669"/>
    <property type="project" value="TreeGrafter"/>
</dbReference>
<dbReference type="GO" id="GO:0016829">
    <property type="term" value="F:lyase activity"/>
    <property type="evidence" value="ECO:0007669"/>
    <property type="project" value="UniProtKB-KW"/>
</dbReference>
<accession>A0A5A5RGW5</accession>
<dbReference type="EMBL" id="BHVO01000097">
    <property type="protein sequence ID" value="GCA72352.1"/>
    <property type="molecule type" value="Genomic_DNA"/>
</dbReference>
<keyword evidence="3" id="KW-0456">Lyase</keyword>
<dbReference type="Gene3D" id="1.25.10.10">
    <property type="entry name" value="Leucine-rich Repeat Variant"/>
    <property type="match status" value="2"/>
</dbReference>
<sequence>MDKRFFNMFGLTEDQAIALLQTPLEQLNAPTERYVAAAHLINFPTERSINALIAAVENPSDDLYDRITRRKALESLGRLQAAKALPIIRNCLTDEDIYTVENAVWAIGEIGTQETAILEEISQLLDKPGQSYRTIIQTLAKLDYQPAVSSIEKLTNWPDKPIASAAIAAICRLTGDYGQMGQVVAFLQDDNVNARRGSIQDLIDAGYYQAIPQISRCPVSIAFRLRGIRLLAEVGKEKGLTFAEVEPYLDSVIYDHPESLDLVHEYDQPPTIDFTIGELYHTDFGRCYLASKTLLENYATAAPEALLTTWEKEAHNDYGAHYHVIKILGWLQYSPAYDLFIEALENTSPQFQKSRAAAAIALGNIGDRRSISLLHKSLNSQIFDLKYASLLALEKLGDREGKKMIAEDGDWLIRSKVNRI</sequence>
<dbReference type="SMART" id="SM00567">
    <property type="entry name" value="EZ_HEAT"/>
    <property type="match status" value="4"/>
</dbReference>
<dbReference type="PANTHER" id="PTHR12697">
    <property type="entry name" value="PBS LYASE HEAT-LIKE PROTEIN"/>
    <property type="match status" value="1"/>
</dbReference>
<dbReference type="InterPro" id="IPR004155">
    <property type="entry name" value="PBS_lyase_HEAT"/>
</dbReference>